<evidence type="ECO:0000256" key="1">
    <source>
        <dbReference type="SAM" id="Phobius"/>
    </source>
</evidence>
<gene>
    <name evidence="2" type="ORF">TrVE_jg2984</name>
</gene>
<comment type="caution">
    <text evidence="2">The sequence shown here is derived from an EMBL/GenBank/DDBJ whole genome shotgun (WGS) entry which is preliminary data.</text>
</comment>
<dbReference type="AlphaFoldDB" id="A0A9W7KTR9"/>
<sequence>MISYDWDTSPEQRRTVPFQYGYIPDKASSRAICFLSMMSLSFAHVMLRTFSCGLLAVTNMRWLTYYLAADMGLFFLYKIVRKDFFYFINMTGIVRLSISILNRFVIKGMVDFTMLIHLRGSCEMGGFWFLVTLLLSMTGSIVSAYLYSNQYQDDDKLDTESLQAVLGSLSAIWVLSALSLVLVMDRKYLSTFYNFDTASDYERKCFMNAREDQDDLKSELLTDHPDMYRTWGDELLKPWTLKNWDRWEEEKPAWFTDAWIECVPNEYIPYDWRVKYNKTKGRVEDPQMRRRSSVQQVKMLMGGLEEK</sequence>
<accession>A0A9W7KTR9</accession>
<keyword evidence="1" id="KW-0812">Transmembrane</keyword>
<organism evidence="2 3">
    <name type="scientific">Triparma verrucosa</name>
    <dbReference type="NCBI Taxonomy" id="1606542"/>
    <lineage>
        <taxon>Eukaryota</taxon>
        <taxon>Sar</taxon>
        <taxon>Stramenopiles</taxon>
        <taxon>Ochrophyta</taxon>
        <taxon>Bolidophyceae</taxon>
        <taxon>Parmales</taxon>
        <taxon>Triparmaceae</taxon>
        <taxon>Triparma</taxon>
    </lineage>
</organism>
<feature type="transmembrane region" description="Helical" evidence="1">
    <location>
        <begin position="162"/>
        <end position="183"/>
    </location>
</feature>
<feature type="transmembrane region" description="Helical" evidence="1">
    <location>
        <begin position="127"/>
        <end position="147"/>
    </location>
</feature>
<feature type="transmembrane region" description="Helical" evidence="1">
    <location>
        <begin position="86"/>
        <end position="106"/>
    </location>
</feature>
<dbReference type="Proteomes" id="UP001165160">
    <property type="component" value="Unassembled WGS sequence"/>
</dbReference>
<evidence type="ECO:0000313" key="2">
    <source>
        <dbReference type="EMBL" id="GMI11297.1"/>
    </source>
</evidence>
<evidence type="ECO:0000313" key="3">
    <source>
        <dbReference type="Proteomes" id="UP001165160"/>
    </source>
</evidence>
<reference evidence="3" key="1">
    <citation type="journal article" date="2023" name="Commun. Biol.">
        <title>Genome analysis of Parmales, the sister group of diatoms, reveals the evolutionary specialization of diatoms from phago-mixotrophs to photoautotrophs.</title>
        <authorList>
            <person name="Ban H."/>
            <person name="Sato S."/>
            <person name="Yoshikawa S."/>
            <person name="Yamada K."/>
            <person name="Nakamura Y."/>
            <person name="Ichinomiya M."/>
            <person name="Sato N."/>
            <person name="Blanc-Mathieu R."/>
            <person name="Endo H."/>
            <person name="Kuwata A."/>
            <person name="Ogata H."/>
        </authorList>
    </citation>
    <scope>NUCLEOTIDE SEQUENCE [LARGE SCALE GENOMIC DNA]</scope>
    <source>
        <strain evidence="3">NIES 3699</strain>
    </source>
</reference>
<keyword evidence="1" id="KW-0472">Membrane</keyword>
<name>A0A9W7KTR9_9STRA</name>
<keyword evidence="1" id="KW-1133">Transmembrane helix</keyword>
<proteinExistence type="predicted"/>
<dbReference type="EMBL" id="BRXX01000427">
    <property type="protein sequence ID" value="GMI11297.1"/>
    <property type="molecule type" value="Genomic_DNA"/>
</dbReference>
<keyword evidence="3" id="KW-1185">Reference proteome</keyword>
<protein>
    <submittedName>
        <fullName evidence="2">Uncharacterized protein</fullName>
    </submittedName>
</protein>